<feature type="compositionally biased region" description="Low complexity" evidence="1">
    <location>
        <begin position="251"/>
        <end position="277"/>
    </location>
</feature>
<feature type="region of interest" description="Disordered" evidence="1">
    <location>
        <begin position="436"/>
        <end position="511"/>
    </location>
</feature>
<name>A0ABP0DFD3_9PEZI</name>
<feature type="compositionally biased region" description="Low complexity" evidence="1">
    <location>
        <begin position="621"/>
        <end position="641"/>
    </location>
</feature>
<evidence type="ECO:0000313" key="3">
    <source>
        <dbReference type="EMBL" id="CAK7266519.1"/>
    </source>
</evidence>
<feature type="region of interest" description="Disordered" evidence="1">
    <location>
        <begin position="205"/>
        <end position="277"/>
    </location>
</feature>
<evidence type="ECO:0000313" key="4">
    <source>
        <dbReference type="Proteomes" id="UP001642502"/>
    </source>
</evidence>
<gene>
    <name evidence="3" type="ORF">SEPCBS119000_002069</name>
</gene>
<feature type="region of interest" description="Disordered" evidence="1">
    <location>
        <begin position="314"/>
        <end position="350"/>
    </location>
</feature>
<feature type="region of interest" description="Disordered" evidence="1">
    <location>
        <begin position="612"/>
        <end position="706"/>
    </location>
</feature>
<evidence type="ECO:0000256" key="2">
    <source>
        <dbReference type="SAM" id="Phobius"/>
    </source>
</evidence>
<protein>
    <submittedName>
        <fullName evidence="3">Uncharacterized protein</fullName>
    </submittedName>
</protein>
<dbReference type="EMBL" id="CAWUON010000019">
    <property type="protein sequence ID" value="CAK7266519.1"/>
    <property type="molecule type" value="Genomic_DNA"/>
</dbReference>
<dbReference type="Proteomes" id="UP001642502">
    <property type="component" value="Unassembled WGS sequence"/>
</dbReference>
<proteinExistence type="predicted"/>
<feature type="compositionally biased region" description="Low complexity" evidence="1">
    <location>
        <begin position="105"/>
        <end position="128"/>
    </location>
</feature>
<evidence type="ECO:0000256" key="1">
    <source>
        <dbReference type="SAM" id="MobiDB-lite"/>
    </source>
</evidence>
<comment type="caution">
    <text evidence="3">The sequence shown here is derived from an EMBL/GenBank/DDBJ whole genome shotgun (WGS) entry which is preliminary data.</text>
</comment>
<keyword evidence="4" id="KW-1185">Reference proteome</keyword>
<feature type="compositionally biased region" description="Low complexity" evidence="1">
    <location>
        <begin position="137"/>
        <end position="151"/>
    </location>
</feature>
<organism evidence="3 4">
    <name type="scientific">Sporothrix epigloea</name>
    <dbReference type="NCBI Taxonomy" id="1892477"/>
    <lineage>
        <taxon>Eukaryota</taxon>
        <taxon>Fungi</taxon>
        <taxon>Dikarya</taxon>
        <taxon>Ascomycota</taxon>
        <taxon>Pezizomycotina</taxon>
        <taxon>Sordariomycetes</taxon>
        <taxon>Sordariomycetidae</taxon>
        <taxon>Ophiostomatales</taxon>
        <taxon>Ophiostomataceae</taxon>
        <taxon>Sporothrix</taxon>
    </lineage>
</organism>
<feature type="compositionally biased region" description="Polar residues" evidence="1">
    <location>
        <begin position="694"/>
        <end position="704"/>
    </location>
</feature>
<sequence length="763" mass="77258">MVAIHPFAGLPAAGHQDDALPSEAVWQLLAGVAHNSWEAIFHSSHADVELKPRAAGGISNGAVPSASMPAPATTGNPALATSTVATTPTIVSVASTPAAKTTQAAATAAPTTAEAQVTPPAAASAPAANNGNSIGQATAAAGGPNSGAPAGQSSQPSGYGNDAAAPAGQVLPSSSNGNDGNNDNSGAQASQPIGVPATAAPATAATGLANPNSPPAGIDAPGQTAATQAQPTTTASGGVLLTASSTGPLPSGTLSATPSSSSSDKNDTASSSSGSSHTGAIAGVVVVLVILLVAVALLYRFRRAHFVRKIFHRGSVGKGSTGSTRHGNNRLRGQSAERSSWTPFEGSRTGVSQMQSMAKTAAMRHNGSSATFAAHDEKQSPSVTPMASSTNVAAHAYHDHNDRHSRIDTYRNANLPPPAYPLPAYPPPSYPLPPYPAADPAFSPRPASTSSSVATDDSDSLVGAPHGRARSASRGNYSAFPSAGRPGTHRHDSSTSIPRLQPAPAPSSAGRKDVTIISDVPSQSTVAVTVQLHSAPQVQELSAVNHYTGASAMSASFSTEPGVEVPPPTVKAIRQRDGTRSECQDVVHSRASFGSIGGSSVASSMLMSPTLLQWPVPPQTPTTSSGDAGSSSSATESQTSSVAGPLSSSANSSEGRGAGNVRRPPTARRGQSQTRAPLAGAAHNHVSQQQQQQKSARQPYGQNTPQQYHQQPYLVQQNAPFGHVQPNTPSLTVRTNGQDTSVQIHIAQYHGSSHPDGSQSHFF</sequence>
<reference evidence="3 4" key="1">
    <citation type="submission" date="2024-01" db="EMBL/GenBank/DDBJ databases">
        <authorList>
            <person name="Allen C."/>
            <person name="Tagirdzhanova G."/>
        </authorList>
    </citation>
    <scope>NUCLEOTIDE SEQUENCE [LARGE SCALE GENOMIC DNA]</scope>
    <source>
        <strain evidence="3 4">CBS 119000</strain>
    </source>
</reference>
<feature type="region of interest" description="Disordered" evidence="1">
    <location>
        <begin position="105"/>
        <end position="193"/>
    </location>
</feature>
<keyword evidence="2" id="KW-0812">Transmembrane</keyword>
<keyword evidence="2" id="KW-1133">Transmembrane helix</keyword>
<keyword evidence="2" id="KW-0472">Membrane</keyword>
<accession>A0ABP0DFD3</accession>
<feature type="compositionally biased region" description="Low complexity" evidence="1">
    <location>
        <begin position="220"/>
        <end position="238"/>
    </location>
</feature>
<feature type="transmembrane region" description="Helical" evidence="2">
    <location>
        <begin position="280"/>
        <end position="299"/>
    </location>
</feature>
<feature type="compositionally biased region" description="Low complexity" evidence="1">
    <location>
        <begin position="173"/>
        <end position="186"/>
    </location>
</feature>